<dbReference type="PANTHER" id="PTHR11715:SF3">
    <property type="entry name" value="GLYCINE CLEAVAGE SYSTEM H PROTEIN-RELATED"/>
    <property type="match status" value="1"/>
</dbReference>
<keyword evidence="2 3" id="KW-0450">Lipoyl</keyword>
<dbReference type="CDD" id="cd06848">
    <property type="entry name" value="GCS_H"/>
    <property type="match status" value="1"/>
</dbReference>
<dbReference type="GO" id="GO:0009249">
    <property type="term" value="P:protein lipoylation"/>
    <property type="evidence" value="ECO:0007669"/>
    <property type="project" value="TreeGrafter"/>
</dbReference>
<dbReference type="GO" id="GO:0005737">
    <property type="term" value="C:cytoplasm"/>
    <property type="evidence" value="ECO:0007669"/>
    <property type="project" value="TreeGrafter"/>
</dbReference>
<evidence type="ECO:0000259" key="5">
    <source>
        <dbReference type="PROSITE" id="PS50968"/>
    </source>
</evidence>
<dbReference type="GO" id="GO:0005960">
    <property type="term" value="C:glycine cleavage complex"/>
    <property type="evidence" value="ECO:0007669"/>
    <property type="project" value="InterPro"/>
</dbReference>
<dbReference type="InterPro" id="IPR011053">
    <property type="entry name" value="Single_hybrid_motif"/>
</dbReference>
<gene>
    <name evidence="3" type="primary">gcvH</name>
    <name evidence="6" type="ORF">SAMN04487931_1164</name>
</gene>
<comment type="cofactor">
    <cofactor evidence="3">
        <name>(R)-lipoate</name>
        <dbReference type="ChEBI" id="CHEBI:83088"/>
    </cofactor>
    <text evidence="3">Binds 1 lipoyl cofactor covalently.</text>
</comment>
<dbReference type="InterPro" id="IPR000089">
    <property type="entry name" value="Biotin_lipoyl"/>
</dbReference>
<dbReference type="PANTHER" id="PTHR11715">
    <property type="entry name" value="GLYCINE CLEAVAGE SYSTEM H PROTEIN"/>
    <property type="match status" value="1"/>
</dbReference>
<dbReference type="Gene3D" id="2.40.50.100">
    <property type="match status" value="1"/>
</dbReference>
<dbReference type="EMBL" id="FNLL01000016">
    <property type="protein sequence ID" value="SDU60081.1"/>
    <property type="molecule type" value="Genomic_DNA"/>
</dbReference>
<comment type="similarity">
    <text evidence="1 3">Belongs to the GcvH family.</text>
</comment>
<name>A0A1H2JV89_9BACT</name>
<dbReference type="Proteomes" id="UP000199608">
    <property type="component" value="Unassembled WGS sequence"/>
</dbReference>
<comment type="subunit">
    <text evidence="3">The glycine cleavage system is composed of four proteins: P, T, L and H.</text>
</comment>
<accession>A0A1H2JV89</accession>
<dbReference type="PROSITE" id="PS00189">
    <property type="entry name" value="LIPOYL"/>
    <property type="match status" value="1"/>
</dbReference>
<dbReference type="AlphaFoldDB" id="A0A1H2JV89"/>
<reference evidence="7" key="1">
    <citation type="submission" date="2016-10" db="EMBL/GenBank/DDBJ databases">
        <authorList>
            <person name="Varghese N."/>
            <person name="Submissions S."/>
        </authorList>
    </citation>
    <scope>NUCLEOTIDE SEQUENCE [LARGE SCALE GENOMIC DNA]</scope>
    <source>
        <strain evidence="7">DSM 3384</strain>
    </source>
</reference>
<evidence type="ECO:0000313" key="7">
    <source>
        <dbReference type="Proteomes" id="UP000199608"/>
    </source>
</evidence>
<dbReference type="GO" id="GO:0019464">
    <property type="term" value="P:glycine decarboxylation via glycine cleavage system"/>
    <property type="evidence" value="ECO:0007669"/>
    <property type="project" value="UniProtKB-UniRule"/>
</dbReference>
<evidence type="ECO:0000256" key="2">
    <source>
        <dbReference type="ARBA" id="ARBA00022823"/>
    </source>
</evidence>
<dbReference type="InterPro" id="IPR003016">
    <property type="entry name" value="2-oxoA_DH_lipoyl-BS"/>
</dbReference>
<dbReference type="RefSeq" id="WP_092237811.1">
    <property type="nucleotide sequence ID" value="NZ_FNLL01000016.1"/>
</dbReference>
<evidence type="ECO:0000256" key="1">
    <source>
        <dbReference type="ARBA" id="ARBA00009249"/>
    </source>
</evidence>
<dbReference type="InterPro" id="IPR002930">
    <property type="entry name" value="GCV_H"/>
</dbReference>
<dbReference type="InterPro" id="IPR033753">
    <property type="entry name" value="GCV_H/Fam206"/>
</dbReference>
<dbReference type="Pfam" id="PF01597">
    <property type="entry name" value="GCV_H"/>
    <property type="match status" value="1"/>
</dbReference>
<feature type="modified residue" description="N6-lipoyllysine" evidence="3 4">
    <location>
        <position position="69"/>
    </location>
</feature>
<evidence type="ECO:0000313" key="6">
    <source>
        <dbReference type="EMBL" id="SDU60081.1"/>
    </source>
</evidence>
<feature type="domain" description="Lipoyl-binding" evidence="5">
    <location>
        <begin position="28"/>
        <end position="110"/>
    </location>
</feature>
<evidence type="ECO:0000256" key="3">
    <source>
        <dbReference type="HAMAP-Rule" id="MF_00272"/>
    </source>
</evidence>
<dbReference type="InterPro" id="IPR017453">
    <property type="entry name" value="GCV_H_sub"/>
</dbReference>
<dbReference type="HAMAP" id="MF_00272">
    <property type="entry name" value="GcvH"/>
    <property type="match status" value="1"/>
</dbReference>
<dbReference type="PROSITE" id="PS50968">
    <property type="entry name" value="BIOTINYL_LIPOYL"/>
    <property type="match status" value="1"/>
</dbReference>
<evidence type="ECO:0000256" key="4">
    <source>
        <dbReference type="PIRSR" id="PIRSR617453-50"/>
    </source>
</evidence>
<proteinExistence type="inferred from homology"/>
<comment type="function">
    <text evidence="3">The glycine cleavage system catalyzes the degradation of glycine. The H protein shuttles the methylamine group of glycine from the P protein to the T protein.</text>
</comment>
<keyword evidence="7" id="KW-1185">Reference proteome</keyword>
<dbReference type="NCBIfam" id="TIGR00527">
    <property type="entry name" value="gcvH"/>
    <property type="match status" value="1"/>
</dbReference>
<protein>
    <recommendedName>
        <fullName evidence="3">Glycine cleavage system H protein</fullName>
    </recommendedName>
</protein>
<dbReference type="NCBIfam" id="NF002270">
    <property type="entry name" value="PRK01202.1"/>
    <property type="match status" value="1"/>
</dbReference>
<dbReference type="SUPFAM" id="SSF51230">
    <property type="entry name" value="Single hybrid motif"/>
    <property type="match status" value="1"/>
</dbReference>
<sequence>MKEINDLNLADDVKYTKDHEWAKLSGDTVTIGINDYAQDQLGEIVFVELPEIGDTFSIGDEFGSVESVKAVSEIYIPISGEVVKINESLEDSPEMVNESCYDNGWIIKIKPDDVSQLDNLMDKAAYLEMLKG</sequence>
<organism evidence="6 7">
    <name type="scientific">Desulfobacula phenolica</name>
    <dbReference type="NCBI Taxonomy" id="90732"/>
    <lineage>
        <taxon>Bacteria</taxon>
        <taxon>Pseudomonadati</taxon>
        <taxon>Thermodesulfobacteriota</taxon>
        <taxon>Desulfobacteria</taxon>
        <taxon>Desulfobacterales</taxon>
        <taxon>Desulfobacteraceae</taxon>
        <taxon>Desulfobacula</taxon>
    </lineage>
</organism>